<reference evidence="7 8" key="1">
    <citation type="journal article" date="2016" name="Int. J. Syst. Evol. Microbiol.">
        <title>Agromyces aureus sp. nov., isolated from the rhizosphere of Salix caprea L. grown in a heavy-metal-contaminated soil.</title>
        <authorList>
            <person name="Corretto E."/>
            <person name="Antonielli L."/>
            <person name="Sessitsch A."/>
            <person name="Compant S."/>
            <person name="Gorfer M."/>
            <person name="Kuffner M."/>
            <person name="Brader G."/>
        </authorList>
    </citation>
    <scope>NUCLEOTIDE SEQUENCE [LARGE SCALE GENOMIC DNA]</scope>
    <source>
        <strain evidence="7 8">AR33</strain>
    </source>
</reference>
<dbReference type="PANTHER" id="PTHR13887">
    <property type="entry name" value="GLUTATHIONE S-TRANSFERASE KAPPA"/>
    <property type="match status" value="1"/>
</dbReference>
<evidence type="ECO:0000259" key="6">
    <source>
        <dbReference type="PROSITE" id="PS51352"/>
    </source>
</evidence>
<evidence type="ECO:0000313" key="7">
    <source>
        <dbReference type="EMBL" id="ANJ28895.1"/>
    </source>
</evidence>
<dbReference type="PANTHER" id="PTHR13887:SF14">
    <property type="entry name" value="DISULFIDE BOND FORMATION PROTEIN D"/>
    <property type="match status" value="1"/>
</dbReference>
<gene>
    <name evidence="7" type="ORF">ATC03_11985</name>
</gene>
<evidence type="ECO:0000256" key="2">
    <source>
        <dbReference type="ARBA" id="ARBA00022729"/>
    </source>
</evidence>
<feature type="domain" description="Thioredoxin" evidence="6">
    <location>
        <begin position="20"/>
        <end position="210"/>
    </location>
</feature>
<keyword evidence="5" id="KW-0676">Redox-active center</keyword>
<evidence type="ECO:0000313" key="8">
    <source>
        <dbReference type="Proteomes" id="UP000078437"/>
    </source>
</evidence>
<keyword evidence="2" id="KW-0732">Signal</keyword>
<dbReference type="Gene3D" id="3.40.30.10">
    <property type="entry name" value="Glutaredoxin"/>
    <property type="match status" value="1"/>
</dbReference>
<evidence type="ECO:0000256" key="3">
    <source>
        <dbReference type="ARBA" id="ARBA00023002"/>
    </source>
</evidence>
<dbReference type="PROSITE" id="PS51352">
    <property type="entry name" value="THIOREDOXIN_2"/>
    <property type="match status" value="1"/>
</dbReference>
<dbReference type="STRING" id="453304.ATC03_11985"/>
<organism evidence="7 8">
    <name type="scientific">Agromyces aureus</name>
    <dbReference type="NCBI Taxonomy" id="453304"/>
    <lineage>
        <taxon>Bacteria</taxon>
        <taxon>Bacillati</taxon>
        <taxon>Actinomycetota</taxon>
        <taxon>Actinomycetes</taxon>
        <taxon>Micrococcales</taxon>
        <taxon>Microbacteriaceae</taxon>
        <taxon>Agromyces</taxon>
    </lineage>
</organism>
<evidence type="ECO:0000256" key="4">
    <source>
        <dbReference type="ARBA" id="ARBA00023157"/>
    </source>
</evidence>
<keyword evidence="3" id="KW-0560">Oxidoreductase</keyword>
<protein>
    <submittedName>
        <fullName evidence="7">Disulfide bond formation protein DsbA</fullName>
    </submittedName>
</protein>
<dbReference type="KEGG" id="agy:ATC03_11985"/>
<dbReference type="EMBL" id="CP013979">
    <property type="protein sequence ID" value="ANJ28895.1"/>
    <property type="molecule type" value="Genomic_DNA"/>
</dbReference>
<dbReference type="Pfam" id="PF13462">
    <property type="entry name" value="Thioredoxin_4"/>
    <property type="match status" value="1"/>
</dbReference>
<keyword evidence="8" id="KW-1185">Reference proteome</keyword>
<sequence>MNVGAVFAFLLVVVIIFLVTRPTSSDPNANSTTAPNEVIREDSHILGEPGATDVTLVEFLDFECEACGAAFPFIESLRQKYAGEVTFVARYFPIPSHQNALNAAIAAEAAGRQDKFEEMYMKLFETQTQWAEQQDSKADVFRQYADELGLDLDQYDADVADPTTEERVLSDQTDGTALGVSGTPTLFLNGELLELRSADDLTSAIDAALGR</sequence>
<comment type="similarity">
    <text evidence="1">Belongs to the thioredoxin family. DsbA subfamily.</text>
</comment>
<dbReference type="GO" id="GO:0016491">
    <property type="term" value="F:oxidoreductase activity"/>
    <property type="evidence" value="ECO:0007669"/>
    <property type="project" value="UniProtKB-KW"/>
</dbReference>
<dbReference type="InterPro" id="IPR012336">
    <property type="entry name" value="Thioredoxin-like_fold"/>
</dbReference>
<proteinExistence type="inferred from homology"/>
<keyword evidence="4" id="KW-1015">Disulfide bond</keyword>
<dbReference type="Proteomes" id="UP000078437">
    <property type="component" value="Chromosome"/>
</dbReference>
<reference evidence="8" key="2">
    <citation type="submission" date="2016-01" db="EMBL/GenBank/DDBJ databases">
        <title>Complete genome sequence of Agromyces aureus AR33T and comparison with related organisms.</title>
        <authorList>
            <person name="Corretto E."/>
            <person name="Antonielli L."/>
            <person name="Sessitsch A."/>
            <person name="Brader G."/>
        </authorList>
    </citation>
    <scope>NUCLEOTIDE SEQUENCE [LARGE SCALE GENOMIC DNA]</scope>
    <source>
        <strain evidence="8">AR33</strain>
    </source>
</reference>
<evidence type="ECO:0000256" key="1">
    <source>
        <dbReference type="ARBA" id="ARBA00005791"/>
    </source>
</evidence>
<dbReference type="AlphaFoldDB" id="A0A191WKS6"/>
<accession>A0A191WKS6</accession>
<name>A0A191WKS6_9MICO</name>
<dbReference type="InterPro" id="IPR013766">
    <property type="entry name" value="Thioredoxin_domain"/>
</dbReference>
<dbReference type="InterPro" id="IPR036249">
    <property type="entry name" value="Thioredoxin-like_sf"/>
</dbReference>
<dbReference type="SUPFAM" id="SSF52833">
    <property type="entry name" value="Thioredoxin-like"/>
    <property type="match status" value="1"/>
</dbReference>
<evidence type="ECO:0000256" key="5">
    <source>
        <dbReference type="ARBA" id="ARBA00023284"/>
    </source>
</evidence>